<dbReference type="InterPro" id="IPR011990">
    <property type="entry name" value="TPR-like_helical_dom_sf"/>
</dbReference>
<dbReference type="AlphaFoldDB" id="A0A0C1YS40"/>
<protein>
    <recommendedName>
        <fullName evidence="3">protein O-GlcNAc transferase</fullName>
        <ecNumber evidence="3">2.4.1.255</ecNumber>
    </recommendedName>
</protein>
<dbReference type="Pfam" id="PF13414">
    <property type="entry name" value="TPR_11"/>
    <property type="match status" value="1"/>
</dbReference>
<dbReference type="Pfam" id="PF13181">
    <property type="entry name" value="TPR_8"/>
    <property type="match status" value="1"/>
</dbReference>
<feature type="repeat" description="TPR" evidence="8">
    <location>
        <begin position="171"/>
        <end position="204"/>
    </location>
</feature>
<evidence type="ECO:0000313" key="10">
    <source>
        <dbReference type="EMBL" id="KIF83527.1"/>
    </source>
</evidence>
<name>A0A0C1YS40_9BURK</name>
<evidence type="ECO:0000256" key="6">
    <source>
        <dbReference type="ARBA" id="ARBA00022737"/>
    </source>
</evidence>
<keyword evidence="5" id="KW-0808">Transferase</keyword>
<dbReference type="STRING" id="709839.TSA66_06205"/>
<feature type="domain" description="O-GlcNAc transferase C-terminal" evidence="9">
    <location>
        <begin position="385"/>
        <end position="541"/>
    </location>
</feature>
<dbReference type="SUPFAM" id="SSF48452">
    <property type="entry name" value="TPR-like"/>
    <property type="match status" value="2"/>
</dbReference>
<dbReference type="EC" id="2.4.1.255" evidence="3"/>
<feature type="repeat" description="TPR" evidence="8">
    <location>
        <begin position="273"/>
        <end position="306"/>
    </location>
</feature>
<evidence type="ECO:0000256" key="2">
    <source>
        <dbReference type="ARBA" id="ARBA00005386"/>
    </source>
</evidence>
<dbReference type="InterPro" id="IPR019734">
    <property type="entry name" value="TPR_rpt"/>
</dbReference>
<evidence type="ECO:0000313" key="11">
    <source>
        <dbReference type="Proteomes" id="UP000031572"/>
    </source>
</evidence>
<feature type="repeat" description="TPR" evidence="8">
    <location>
        <begin position="239"/>
        <end position="272"/>
    </location>
</feature>
<dbReference type="PANTHER" id="PTHR44998">
    <property type="match status" value="1"/>
</dbReference>
<dbReference type="Pfam" id="PF13432">
    <property type="entry name" value="TPR_16"/>
    <property type="match status" value="2"/>
</dbReference>
<dbReference type="UniPathway" id="UPA00378"/>
<comment type="similarity">
    <text evidence="2">Belongs to the glycosyltransferase 41 family. O-GlcNAc transferase subfamily.</text>
</comment>
<dbReference type="Pfam" id="PF00515">
    <property type="entry name" value="TPR_1"/>
    <property type="match status" value="1"/>
</dbReference>
<keyword evidence="4" id="KW-0328">Glycosyltransferase</keyword>
<comment type="pathway">
    <text evidence="1">Protein modification; protein glycosylation.</text>
</comment>
<dbReference type="GO" id="GO:0097363">
    <property type="term" value="F:protein O-acetylglucosaminyltransferase activity"/>
    <property type="evidence" value="ECO:0007669"/>
    <property type="project" value="UniProtKB-EC"/>
</dbReference>
<feature type="repeat" description="TPR" evidence="8">
    <location>
        <begin position="137"/>
        <end position="170"/>
    </location>
</feature>
<accession>A0A0C1YS40</accession>
<comment type="caution">
    <text evidence="10">The sequence shown here is derived from an EMBL/GenBank/DDBJ whole genome shotgun (WGS) entry which is preliminary data.</text>
</comment>
<dbReference type="PANTHER" id="PTHR44998:SF1">
    <property type="entry name" value="UDP-N-ACETYLGLUCOSAMINE--PEPTIDE N-ACETYLGLUCOSAMINYLTRANSFERASE 110 KDA SUBUNIT"/>
    <property type="match status" value="1"/>
</dbReference>
<feature type="repeat" description="TPR" evidence="8">
    <location>
        <begin position="103"/>
        <end position="136"/>
    </location>
</feature>
<dbReference type="PROSITE" id="PS50293">
    <property type="entry name" value="TPR_REGION"/>
    <property type="match status" value="3"/>
</dbReference>
<dbReference type="Gene3D" id="3.40.50.2000">
    <property type="entry name" value="Glycogen Phosphorylase B"/>
    <property type="match status" value="1"/>
</dbReference>
<dbReference type="InterPro" id="IPR029489">
    <property type="entry name" value="OGT/SEC/SPY_C"/>
</dbReference>
<sequence>MDERLKEAVSLHKKGALMPAQAIYRDILRLHPRHADALHYLGLIALQQGQTQAGVELIGQAVEIDGCQVPAMSNLAMGLLQLGRHVEALGCYNRALQLRPEAIELHYNLANALLGLNWHDEALRACERALKIKPDDAALLQNRGTALLLLHRYQEAITDFERVLALNPDNPEVLNNRGLALAALGNYDEALASYERALAQQSDFTDALNNRAIALTSLNRNTEALASCNRALALKPDFADAHNNRGNALRNLHRFEDALASYERALRSNPNFREALQNYGAILFVSGMFEQAAHAYARLLQLAPDEDYVLGSLFSCLLRCCSWAQYAQLKERLVQMVRAGKRAATPFSLLNASDSPADQKRCAQIYAADLFPGRAASPRPGARHRHDKIRIAYLSADFHNHATAYLMAGLFEAHDRRRFEVCAVSFGQDVHDEMRGRLQRAFDRFFDVREKSDIEVAQLLREQEIDIAVDLKGFTFGNRTGILAQRAAPIQVNYLGYPGTMGADYIDYILADRHVIPEEERQHYSEKVVYLPDSYQATDSKRSIVQQVPGRGQVALPESGFVFCSFNNCYKITPAIFDIWMRLLQQVPGSVLWLLEDNRTASASLRREAAARDVDPGRLVFANRMNQGEHLARMKLGDLFLDTLPVNAHTTASDALWAGLPVLTCLGQSFAGRVASSLLHAIGLPELVAKSLEQYEELALRLAASPSRLAEIKARLAANRASFPLFDTARFCRHIEAAYMHMWERYQKGDAPEGFAVP</sequence>
<evidence type="ECO:0000259" key="9">
    <source>
        <dbReference type="Pfam" id="PF13844"/>
    </source>
</evidence>
<reference evidence="10 11" key="1">
    <citation type="submission" date="2014-12" db="EMBL/GenBank/DDBJ databases">
        <title>Denitrispirillum autotrophicum gen. nov., sp. nov., Denitrifying, Facultatively Autotrophic Bacteria Isolated from Rice Paddy Soil.</title>
        <authorList>
            <person name="Ishii S."/>
            <person name="Ashida N."/>
            <person name="Ohno H."/>
            <person name="Otsuka S."/>
            <person name="Yokota A."/>
            <person name="Senoo K."/>
        </authorList>
    </citation>
    <scope>NUCLEOTIDE SEQUENCE [LARGE SCALE GENOMIC DNA]</scope>
    <source>
        <strain evidence="10 11">TSA66</strain>
    </source>
</reference>
<keyword evidence="11" id="KW-1185">Reference proteome</keyword>
<dbReference type="SMART" id="SM00028">
    <property type="entry name" value="TPR"/>
    <property type="match status" value="8"/>
</dbReference>
<feature type="repeat" description="TPR" evidence="8">
    <location>
        <begin position="69"/>
        <end position="102"/>
    </location>
</feature>
<dbReference type="Proteomes" id="UP000031572">
    <property type="component" value="Unassembled WGS sequence"/>
</dbReference>
<proteinExistence type="inferred from homology"/>
<dbReference type="PROSITE" id="PS50005">
    <property type="entry name" value="TPR"/>
    <property type="match status" value="6"/>
</dbReference>
<dbReference type="Gene3D" id="3.40.50.11380">
    <property type="match status" value="1"/>
</dbReference>
<evidence type="ECO:0000256" key="5">
    <source>
        <dbReference type="ARBA" id="ARBA00022679"/>
    </source>
</evidence>
<organism evidence="10 11">
    <name type="scientific">Noviherbaspirillum autotrophicum</name>
    <dbReference type="NCBI Taxonomy" id="709839"/>
    <lineage>
        <taxon>Bacteria</taxon>
        <taxon>Pseudomonadati</taxon>
        <taxon>Pseudomonadota</taxon>
        <taxon>Betaproteobacteria</taxon>
        <taxon>Burkholderiales</taxon>
        <taxon>Oxalobacteraceae</taxon>
        <taxon>Noviherbaspirillum</taxon>
    </lineage>
</organism>
<keyword evidence="6" id="KW-0677">Repeat</keyword>
<evidence type="ECO:0000256" key="3">
    <source>
        <dbReference type="ARBA" id="ARBA00011970"/>
    </source>
</evidence>
<evidence type="ECO:0000256" key="8">
    <source>
        <dbReference type="PROSITE-ProRule" id="PRU00339"/>
    </source>
</evidence>
<feature type="domain" description="O-GlcNAc transferase C-terminal" evidence="9">
    <location>
        <begin position="547"/>
        <end position="734"/>
    </location>
</feature>
<dbReference type="Gene3D" id="1.25.40.10">
    <property type="entry name" value="Tetratricopeptide repeat domain"/>
    <property type="match status" value="5"/>
</dbReference>
<evidence type="ECO:0000256" key="7">
    <source>
        <dbReference type="ARBA" id="ARBA00022803"/>
    </source>
</evidence>
<keyword evidence="7 8" id="KW-0802">TPR repeat</keyword>
<dbReference type="Pfam" id="PF13844">
    <property type="entry name" value="Glyco_transf_41"/>
    <property type="match status" value="2"/>
</dbReference>
<dbReference type="EMBL" id="JWJG01000028">
    <property type="protein sequence ID" value="KIF83527.1"/>
    <property type="molecule type" value="Genomic_DNA"/>
</dbReference>
<evidence type="ECO:0000256" key="4">
    <source>
        <dbReference type="ARBA" id="ARBA00022676"/>
    </source>
</evidence>
<evidence type="ECO:0000256" key="1">
    <source>
        <dbReference type="ARBA" id="ARBA00004922"/>
    </source>
</evidence>
<gene>
    <name evidence="10" type="ORF">TSA66_06205</name>
</gene>